<feature type="domain" description="Tail specific protease" evidence="1">
    <location>
        <begin position="191"/>
        <end position="387"/>
    </location>
</feature>
<dbReference type="InterPro" id="IPR029045">
    <property type="entry name" value="ClpP/crotonase-like_dom_sf"/>
</dbReference>
<dbReference type="PROSITE" id="PS51257">
    <property type="entry name" value="PROKAR_LIPOPROTEIN"/>
    <property type="match status" value="1"/>
</dbReference>
<keyword evidence="3" id="KW-1185">Reference proteome</keyword>
<dbReference type="RefSeq" id="WP_164033247.1">
    <property type="nucleotide sequence ID" value="NZ_JAABOQ010000006.1"/>
</dbReference>
<name>A0A6M0CR57_9FLAO</name>
<protein>
    <submittedName>
        <fullName evidence="2">Peptidase</fullName>
    </submittedName>
</protein>
<comment type="caution">
    <text evidence="2">The sequence shown here is derived from an EMBL/GenBank/DDBJ whole genome shotgun (WGS) entry which is preliminary data.</text>
</comment>
<dbReference type="InterPro" id="IPR028204">
    <property type="entry name" value="Tricorn_C1"/>
</dbReference>
<organism evidence="2 3">
    <name type="scientific">Spongiivirga citrea</name>
    <dbReference type="NCBI Taxonomy" id="1481457"/>
    <lineage>
        <taxon>Bacteria</taxon>
        <taxon>Pseudomonadati</taxon>
        <taxon>Bacteroidota</taxon>
        <taxon>Flavobacteriia</taxon>
        <taxon>Flavobacteriales</taxon>
        <taxon>Flavobacteriaceae</taxon>
        <taxon>Spongiivirga</taxon>
    </lineage>
</organism>
<evidence type="ECO:0000313" key="2">
    <source>
        <dbReference type="EMBL" id="NER18564.1"/>
    </source>
</evidence>
<dbReference type="PANTHER" id="PTHR11261:SF3">
    <property type="entry name" value="RETINOL-BINDING PROTEIN 3"/>
    <property type="match status" value="1"/>
</dbReference>
<reference evidence="2 3" key="1">
    <citation type="submission" date="2020-01" db="EMBL/GenBank/DDBJ databases">
        <title>Spongiivirga citrea KCTC 32990T.</title>
        <authorList>
            <person name="Wang G."/>
        </authorList>
    </citation>
    <scope>NUCLEOTIDE SEQUENCE [LARGE SCALE GENOMIC DNA]</scope>
    <source>
        <strain evidence="2 3">KCTC 32990</strain>
    </source>
</reference>
<dbReference type="SUPFAM" id="SSF52096">
    <property type="entry name" value="ClpP/crotonase"/>
    <property type="match status" value="1"/>
</dbReference>
<accession>A0A6M0CR57</accession>
<dbReference type="SUPFAM" id="SSF50156">
    <property type="entry name" value="PDZ domain-like"/>
    <property type="match status" value="1"/>
</dbReference>
<dbReference type="Proteomes" id="UP000474296">
    <property type="component" value="Unassembled WGS sequence"/>
</dbReference>
<dbReference type="InterPro" id="IPR005151">
    <property type="entry name" value="Tail-specific_protease"/>
</dbReference>
<proteinExistence type="predicted"/>
<dbReference type="SMART" id="SM00245">
    <property type="entry name" value="TSPc"/>
    <property type="match status" value="1"/>
</dbReference>
<evidence type="ECO:0000313" key="3">
    <source>
        <dbReference type="Proteomes" id="UP000474296"/>
    </source>
</evidence>
<dbReference type="EMBL" id="JAABOQ010000006">
    <property type="protein sequence ID" value="NER18564.1"/>
    <property type="molecule type" value="Genomic_DNA"/>
</dbReference>
<evidence type="ECO:0000259" key="1">
    <source>
        <dbReference type="SMART" id="SM00245"/>
    </source>
</evidence>
<gene>
    <name evidence="2" type="ORF">GWK10_15195</name>
</gene>
<dbReference type="AlphaFoldDB" id="A0A6M0CR57"/>
<dbReference type="Gene3D" id="3.30.750.44">
    <property type="match status" value="1"/>
</dbReference>
<dbReference type="Gene3D" id="3.90.226.10">
    <property type="entry name" value="2-enoyl-CoA Hydratase, Chain A, domain 1"/>
    <property type="match status" value="1"/>
</dbReference>
<dbReference type="InterPro" id="IPR036034">
    <property type="entry name" value="PDZ_sf"/>
</dbReference>
<dbReference type="Pfam" id="PF03572">
    <property type="entry name" value="Peptidase_S41"/>
    <property type="match status" value="1"/>
</dbReference>
<sequence length="405" mass="46668">MKKITFLLFAMFSISCSSQSKYEKDFLEFWELIDESYAYFHDKQTNWDEVKVLYAPEFKKVESGYEFVYLFEKMIYELYDSHITINTNIDSSFQQVPDKSDAWLEYRDGGYYIVDIREGFTADKAGLEIGMKIESINNIDFDKAVQKELPISFDDHNNEVHVFIANLVFSGDRVNPRKVEVVYKGQKQQFTLENPKRITTDVFNNQMLTTKKLNNNIGYIRVNNCLSNYDLVNHFDKTVDELYDTNGLIIDLRETAGGGNTVVARAILGKFLNKEVPYQKHEQPYEEKQYGVKRSWIEYAFPFRKFYNKPVVVLVGHWTGSVGEALGVAFSTFDNVTVVGTKMAGLQGGVNCQTLTGTNISVCYPFEKIFQVNGESRKSFIPEVHTKSFKETYDIGLKTLEKAIK</sequence>
<dbReference type="GO" id="GO:0008236">
    <property type="term" value="F:serine-type peptidase activity"/>
    <property type="evidence" value="ECO:0007669"/>
    <property type="project" value="InterPro"/>
</dbReference>
<dbReference type="Pfam" id="PF14684">
    <property type="entry name" value="Tricorn_C1"/>
    <property type="match status" value="1"/>
</dbReference>
<dbReference type="PANTHER" id="PTHR11261">
    <property type="entry name" value="INTERPHOTORECEPTOR RETINOID-BINDING PROTEIN"/>
    <property type="match status" value="1"/>
</dbReference>
<dbReference type="GO" id="GO:0006508">
    <property type="term" value="P:proteolysis"/>
    <property type="evidence" value="ECO:0007669"/>
    <property type="project" value="InterPro"/>
</dbReference>